<evidence type="ECO:0000313" key="3">
    <source>
        <dbReference type="Proteomes" id="UP001148838"/>
    </source>
</evidence>
<feature type="region of interest" description="Disordered" evidence="1">
    <location>
        <begin position="1"/>
        <end position="109"/>
    </location>
</feature>
<accession>A0ABQ8S9R1</accession>
<feature type="compositionally biased region" description="Basic and acidic residues" evidence="1">
    <location>
        <begin position="1"/>
        <end position="19"/>
    </location>
</feature>
<comment type="caution">
    <text evidence="2">The sequence shown here is derived from an EMBL/GenBank/DDBJ whole genome shotgun (WGS) entry which is preliminary data.</text>
</comment>
<protein>
    <submittedName>
        <fullName evidence="2">Uncharacterized protein</fullName>
    </submittedName>
</protein>
<reference evidence="2 3" key="1">
    <citation type="journal article" date="2022" name="Allergy">
        <title>Genome assembly and annotation of Periplaneta americana reveal a comprehensive cockroach allergen profile.</title>
        <authorList>
            <person name="Wang L."/>
            <person name="Xiong Q."/>
            <person name="Saelim N."/>
            <person name="Wang L."/>
            <person name="Nong W."/>
            <person name="Wan A.T."/>
            <person name="Shi M."/>
            <person name="Liu X."/>
            <person name="Cao Q."/>
            <person name="Hui J.H.L."/>
            <person name="Sookrung N."/>
            <person name="Leung T.F."/>
            <person name="Tungtrongchitr A."/>
            <person name="Tsui S.K.W."/>
        </authorList>
    </citation>
    <scope>NUCLEOTIDE SEQUENCE [LARGE SCALE GENOMIC DNA]</scope>
    <source>
        <strain evidence="2">PWHHKU_190912</strain>
    </source>
</reference>
<feature type="compositionally biased region" description="Basic and acidic residues" evidence="1">
    <location>
        <begin position="99"/>
        <end position="109"/>
    </location>
</feature>
<sequence length="191" mass="21714">MRSQVERGDTGVTDKKDGDYIFCDTEVMDKHREGTSKGEDRCPAEQLATSVGEEQKTNSGQTQNKPTPTSTGAERNVTGNNCEAEQQVAPSTDTTLEAAHAKDEKHAEVDKLTRKMEEVTDFLTNQLGKIIQELIKKILEKENLSNPERTTAKRVDTQKMYNDWQEHEKKQYGTETNNWAKRTHRNARKET</sequence>
<proteinExistence type="predicted"/>
<feature type="compositionally biased region" description="Basic residues" evidence="1">
    <location>
        <begin position="181"/>
        <end position="191"/>
    </location>
</feature>
<keyword evidence="3" id="KW-1185">Reference proteome</keyword>
<dbReference type="EMBL" id="JAJSOF020000033">
    <property type="protein sequence ID" value="KAJ4430470.1"/>
    <property type="molecule type" value="Genomic_DNA"/>
</dbReference>
<feature type="compositionally biased region" description="Basic and acidic residues" evidence="1">
    <location>
        <begin position="27"/>
        <end position="43"/>
    </location>
</feature>
<dbReference type="Proteomes" id="UP001148838">
    <property type="component" value="Unassembled WGS sequence"/>
</dbReference>
<feature type="region of interest" description="Disordered" evidence="1">
    <location>
        <begin position="144"/>
        <end position="191"/>
    </location>
</feature>
<evidence type="ECO:0000313" key="2">
    <source>
        <dbReference type="EMBL" id="KAJ4430470.1"/>
    </source>
</evidence>
<feature type="compositionally biased region" description="Polar residues" evidence="1">
    <location>
        <begin position="57"/>
        <end position="95"/>
    </location>
</feature>
<organism evidence="2 3">
    <name type="scientific">Periplaneta americana</name>
    <name type="common">American cockroach</name>
    <name type="synonym">Blatta americana</name>
    <dbReference type="NCBI Taxonomy" id="6978"/>
    <lineage>
        <taxon>Eukaryota</taxon>
        <taxon>Metazoa</taxon>
        <taxon>Ecdysozoa</taxon>
        <taxon>Arthropoda</taxon>
        <taxon>Hexapoda</taxon>
        <taxon>Insecta</taxon>
        <taxon>Pterygota</taxon>
        <taxon>Neoptera</taxon>
        <taxon>Polyneoptera</taxon>
        <taxon>Dictyoptera</taxon>
        <taxon>Blattodea</taxon>
        <taxon>Blattoidea</taxon>
        <taxon>Blattidae</taxon>
        <taxon>Blattinae</taxon>
        <taxon>Periplaneta</taxon>
    </lineage>
</organism>
<evidence type="ECO:0000256" key="1">
    <source>
        <dbReference type="SAM" id="MobiDB-lite"/>
    </source>
</evidence>
<gene>
    <name evidence="2" type="ORF">ANN_22686</name>
</gene>
<name>A0ABQ8S9R1_PERAM</name>